<proteinExistence type="predicted"/>
<dbReference type="Proteomes" id="UP001355056">
    <property type="component" value="Unassembled WGS sequence"/>
</dbReference>
<dbReference type="InterPro" id="IPR024399">
    <property type="entry name" value="DUF2628"/>
</dbReference>
<gene>
    <name evidence="2" type="ORF">SNE34_13855</name>
</gene>
<comment type="caution">
    <text evidence="2">The sequence shown here is derived from an EMBL/GenBank/DDBJ whole genome shotgun (WGS) entry which is preliminary data.</text>
</comment>
<reference evidence="2 3" key="1">
    <citation type="journal article" date="2016" name="Int. J. Syst. Evol. Microbiol.">
        <title>Lysobacter erysipheiresistens sp. nov., an antagonist of powdery mildew, isolated from tobacco-cultivated soil.</title>
        <authorList>
            <person name="Xie B."/>
            <person name="Li T."/>
            <person name="Lin X."/>
            <person name="Wang C.J."/>
            <person name="Chen Y.J."/>
            <person name="Liu W.J."/>
            <person name="Zhao Z.W."/>
        </authorList>
    </citation>
    <scope>NUCLEOTIDE SEQUENCE [LARGE SCALE GENOMIC DNA]</scope>
    <source>
        <strain evidence="2 3">RS-LYSO-3</strain>
    </source>
</reference>
<organism evidence="2 3">
    <name type="scientific">Novilysobacter erysipheiresistens</name>
    <dbReference type="NCBI Taxonomy" id="1749332"/>
    <lineage>
        <taxon>Bacteria</taxon>
        <taxon>Pseudomonadati</taxon>
        <taxon>Pseudomonadota</taxon>
        <taxon>Gammaproteobacteria</taxon>
        <taxon>Lysobacterales</taxon>
        <taxon>Lysobacteraceae</taxon>
        <taxon>Novilysobacter</taxon>
    </lineage>
</organism>
<evidence type="ECO:0000313" key="3">
    <source>
        <dbReference type="Proteomes" id="UP001355056"/>
    </source>
</evidence>
<protein>
    <submittedName>
        <fullName evidence="2">DUF2628 domain-containing protein</fullName>
    </submittedName>
</protein>
<keyword evidence="3" id="KW-1185">Reference proteome</keyword>
<keyword evidence="1" id="KW-1133">Transmembrane helix</keyword>
<name>A0ABU7Z1G7_9GAMM</name>
<evidence type="ECO:0000313" key="2">
    <source>
        <dbReference type="EMBL" id="MEG3185093.1"/>
    </source>
</evidence>
<keyword evidence="1" id="KW-0472">Membrane</keyword>
<dbReference type="EMBL" id="JAXGFP010000007">
    <property type="protein sequence ID" value="MEG3185093.1"/>
    <property type="molecule type" value="Genomic_DNA"/>
</dbReference>
<sequence length="120" mass="13594">MVDPIARLDVSDTWKDRFRAIERAGGPDLPKFRSLPPAERRGVQFNWIAFFLGPFYFLAKGLWRQTVVYVLLAIACVLIMEAVGLGRFGRAVGYGFAAVYAMRANISYYKKVVLSESPWV</sequence>
<accession>A0ABU7Z1G7</accession>
<evidence type="ECO:0000256" key="1">
    <source>
        <dbReference type="SAM" id="Phobius"/>
    </source>
</evidence>
<feature type="transmembrane region" description="Helical" evidence="1">
    <location>
        <begin position="42"/>
        <end position="59"/>
    </location>
</feature>
<feature type="transmembrane region" description="Helical" evidence="1">
    <location>
        <begin position="66"/>
        <end position="85"/>
    </location>
</feature>
<dbReference type="Pfam" id="PF10947">
    <property type="entry name" value="DUF2628"/>
    <property type="match status" value="1"/>
</dbReference>
<dbReference type="RefSeq" id="WP_332618193.1">
    <property type="nucleotide sequence ID" value="NZ_JAXGFP010000007.1"/>
</dbReference>
<keyword evidence="1" id="KW-0812">Transmembrane</keyword>